<keyword evidence="4" id="KW-1185">Reference proteome</keyword>
<keyword evidence="1" id="KW-0472">Membrane</keyword>
<feature type="domain" description="EamA" evidence="2">
    <location>
        <begin position="149"/>
        <end position="285"/>
    </location>
</feature>
<feature type="transmembrane region" description="Helical" evidence="1">
    <location>
        <begin position="34"/>
        <end position="58"/>
    </location>
</feature>
<name>A0A841R6V5_9SPIO</name>
<sequence length="288" mass="30929">MPDWLIYSLTATLFYGIMNFLYKIAAERQYVNPAVVLAAAVTVVASAAATLLLSGTGFGRMAPALPYALANGTLFAFGALSKFKALKLAPASIVFPVNKSNILFVILIGLLFFGESPSPYQWLGIGFSVAVLALISSEQFKMSENPVLKGIGFALLAALCTSFSMTAGKMASTRVDRTSYIMLSYSIVVIVSLITFMKRTSENEKKRAFKGAGVYLTGGAIGLLNYFGYRLVLSAFAAGNMSLVQPVLALSILIPITLSSIIYREKLTWIRLVSIGLTLASILLIKSN</sequence>
<feature type="transmembrane region" description="Helical" evidence="1">
    <location>
        <begin position="208"/>
        <end position="229"/>
    </location>
</feature>
<dbReference type="Pfam" id="PF00892">
    <property type="entry name" value="EamA"/>
    <property type="match status" value="2"/>
</dbReference>
<reference evidence="3 4" key="1">
    <citation type="submission" date="2020-08" db="EMBL/GenBank/DDBJ databases">
        <title>Genomic Encyclopedia of Type Strains, Phase IV (KMG-IV): sequencing the most valuable type-strain genomes for metagenomic binning, comparative biology and taxonomic classification.</title>
        <authorList>
            <person name="Goeker M."/>
        </authorList>
    </citation>
    <scope>NUCLEOTIDE SEQUENCE [LARGE SCALE GENOMIC DNA]</scope>
    <source>
        <strain evidence="3 4">DSM 2461</strain>
    </source>
</reference>
<dbReference type="SUPFAM" id="SSF103481">
    <property type="entry name" value="Multidrug resistance efflux transporter EmrE"/>
    <property type="match status" value="2"/>
</dbReference>
<dbReference type="InterPro" id="IPR037185">
    <property type="entry name" value="EmrE-like"/>
</dbReference>
<organism evidence="3 4">
    <name type="scientific">Spirochaeta isovalerica</name>
    <dbReference type="NCBI Taxonomy" id="150"/>
    <lineage>
        <taxon>Bacteria</taxon>
        <taxon>Pseudomonadati</taxon>
        <taxon>Spirochaetota</taxon>
        <taxon>Spirochaetia</taxon>
        <taxon>Spirochaetales</taxon>
        <taxon>Spirochaetaceae</taxon>
        <taxon>Spirochaeta</taxon>
    </lineage>
</organism>
<dbReference type="EMBL" id="JACHGJ010000002">
    <property type="protein sequence ID" value="MBB6479563.1"/>
    <property type="molecule type" value="Genomic_DNA"/>
</dbReference>
<protein>
    <submittedName>
        <fullName evidence="3">Drug/metabolite transporter (DMT)-like permease</fullName>
    </submittedName>
</protein>
<accession>A0A841R6V5</accession>
<comment type="caution">
    <text evidence="3">The sequence shown here is derived from an EMBL/GenBank/DDBJ whole genome shotgun (WGS) entry which is preliminary data.</text>
</comment>
<dbReference type="GO" id="GO:0016020">
    <property type="term" value="C:membrane"/>
    <property type="evidence" value="ECO:0007669"/>
    <property type="project" value="InterPro"/>
</dbReference>
<feature type="transmembrane region" description="Helical" evidence="1">
    <location>
        <begin position="64"/>
        <end position="81"/>
    </location>
</feature>
<feature type="transmembrane region" description="Helical" evidence="1">
    <location>
        <begin position="235"/>
        <end position="256"/>
    </location>
</feature>
<feature type="transmembrane region" description="Helical" evidence="1">
    <location>
        <begin position="6"/>
        <end position="22"/>
    </location>
</feature>
<dbReference type="Gene3D" id="1.10.3730.20">
    <property type="match status" value="2"/>
</dbReference>
<feature type="transmembrane region" description="Helical" evidence="1">
    <location>
        <begin position="179"/>
        <end position="196"/>
    </location>
</feature>
<dbReference type="AlphaFoldDB" id="A0A841R6V5"/>
<dbReference type="PANTHER" id="PTHR22911">
    <property type="entry name" value="ACYL-MALONYL CONDENSING ENZYME-RELATED"/>
    <property type="match status" value="1"/>
</dbReference>
<feature type="transmembrane region" description="Helical" evidence="1">
    <location>
        <begin position="268"/>
        <end position="285"/>
    </location>
</feature>
<feature type="transmembrane region" description="Helical" evidence="1">
    <location>
        <begin position="147"/>
        <end position="167"/>
    </location>
</feature>
<feature type="transmembrane region" description="Helical" evidence="1">
    <location>
        <begin position="119"/>
        <end position="135"/>
    </location>
</feature>
<gene>
    <name evidence="3" type="ORF">HNR50_001221</name>
</gene>
<dbReference type="InterPro" id="IPR000620">
    <property type="entry name" value="EamA_dom"/>
</dbReference>
<feature type="domain" description="EamA" evidence="2">
    <location>
        <begin position="4"/>
        <end position="136"/>
    </location>
</feature>
<feature type="transmembrane region" description="Helical" evidence="1">
    <location>
        <begin position="93"/>
        <end position="113"/>
    </location>
</feature>
<keyword evidence="1" id="KW-0812">Transmembrane</keyword>
<evidence type="ECO:0000256" key="1">
    <source>
        <dbReference type="SAM" id="Phobius"/>
    </source>
</evidence>
<evidence type="ECO:0000313" key="3">
    <source>
        <dbReference type="EMBL" id="MBB6479563.1"/>
    </source>
</evidence>
<proteinExistence type="predicted"/>
<dbReference type="RefSeq" id="WP_184744922.1">
    <property type="nucleotide sequence ID" value="NZ_JACHGJ010000002.1"/>
</dbReference>
<keyword evidence="1" id="KW-1133">Transmembrane helix</keyword>
<dbReference type="Proteomes" id="UP000587760">
    <property type="component" value="Unassembled WGS sequence"/>
</dbReference>
<evidence type="ECO:0000313" key="4">
    <source>
        <dbReference type="Proteomes" id="UP000587760"/>
    </source>
</evidence>
<evidence type="ECO:0000259" key="2">
    <source>
        <dbReference type="Pfam" id="PF00892"/>
    </source>
</evidence>
<dbReference type="PANTHER" id="PTHR22911:SF137">
    <property type="entry name" value="SOLUTE CARRIER FAMILY 35 MEMBER G2-RELATED"/>
    <property type="match status" value="1"/>
</dbReference>